<accession>A0A1H6SX59</accession>
<name>A0A1H6SX59_9GAMM</name>
<dbReference type="Proteomes" id="UP000199250">
    <property type="component" value="Unassembled WGS sequence"/>
</dbReference>
<gene>
    <name evidence="1" type="ORF">SAMN04244572_01466</name>
</gene>
<organism evidence="1 2">
    <name type="scientific">Azotobacter beijerinckii</name>
    <dbReference type="NCBI Taxonomy" id="170623"/>
    <lineage>
        <taxon>Bacteria</taxon>
        <taxon>Pseudomonadati</taxon>
        <taxon>Pseudomonadota</taxon>
        <taxon>Gammaproteobacteria</taxon>
        <taxon>Pseudomonadales</taxon>
        <taxon>Pseudomonadaceae</taxon>
        <taxon>Azotobacter</taxon>
    </lineage>
</organism>
<sequence>MPIGPATTRLPRQKGLGIPPRLVLGDCFITVHRHCANSRFIADSYRNNLYPASEKSRETFEPQGSSKRPDMFRRAFSLISVVPTEDL</sequence>
<protein>
    <submittedName>
        <fullName evidence="1">Uncharacterized protein</fullName>
    </submittedName>
</protein>
<dbReference type="AlphaFoldDB" id="A0A1H6SX59"/>
<reference evidence="1 2" key="1">
    <citation type="submission" date="2016-10" db="EMBL/GenBank/DDBJ databases">
        <authorList>
            <person name="de Groot N.N."/>
        </authorList>
    </citation>
    <scope>NUCLEOTIDE SEQUENCE [LARGE SCALE GENOMIC DNA]</scope>
    <source>
        <strain evidence="1 2">DSM 373</strain>
    </source>
</reference>
<evidence type="ECO:0000313" key="2">
    <source>
        <dbReference type="Proteomes" id="UP000199250"/>
    </source>
</evidence>
<evidence type="ECO:0000313" key="1">
    <source>
        <dbReference type="EMBL" id="SEI72528.1"/>
    </source>
</evidence>
<dbReference type="EMBL" id="FNYQ01000018">
    <property type="protein sequence ID" value="SEI72528.1"/>
    <property type="molecule type" value="Genomic_DNA"/>
</dbReference>
<proteinExistence type="predicted"/>